<evidence type="ECO:0000256" key="8">
    <source>
        <dbReference type="SAM" id="Phobius"/>
    </source>
</evidence>
<reference evidence="11" key="1">
    <citation type="journal article" date="2014" name="Int. J. Syst. Evol. Microbiol.">
        <title>Complete genome sequence of Corynebacterium casei LMG S-19264T (=DSM 44701T), isolated from a smear-ripened cheese.</title>
        <authorList>
            <consortium name="US DOE Joint Genome Institute (JGI-PGF)"/>
            <person name="Walter F."/>
            <person name="Albersmeier A."/>
            <person name="Kalinowski J."/>
            <person name="Ruckert C."/>
        </authorList>
    </citation>
    <scope>NUCLEOTIDE SEQUENCE</scope>
    <source>
        <strain evidence="11">KCTC 32513</strain>
    </source>
</reference>
<feature type="domain" description="ABC transporter" evidence="9">
    <location>
        <begin position="377"/>
        <end position="613"/>
    </location>
</feature>
<keyword evidence="5 8" id="KW-1133">Transmembrane helix</keyword>
<dbReference type="InterPro" id="IPR036640">
    <property type="entry name" value="ABC1_TM_sf"/>
</dbReference>
<dbReference type="EMBL" id="BMZH01000001">
    <property type="protein sequence ID" value="GHA81948.1"/>
    <property type="molecule type" value="Genomic_DNA"/>
</dbReference>
<comment type="caution">
    <text evidence="11">The sequence shown here is derived from an EMBL/GenBank/DDBJ whole genome shotgun (WGS) entry which is preliminary data.</text>
</comment>
<dbReference type="SMART" id="SM00382">
    <property type="entry name" value="AAA"/>
    <property type="match status" value="1"/>
</dbReference>
<feature type="domain" description="ABC transmembrane type-1" evidence="10">
    <location>
        <begin position="56"/>
        <end position="347"/>
    </location>
</feature>
<dbReference type="Gene3D" id="1.20.1560.10">
    <property type="entry name" value="ABC transporter type 1, transmembrane domain"/>
    <property type="match status" value="1"/>
</dbReference>
<evidence type="ECO:0000256" key="5">
    <source>
        <dbReference type="ARBA" id="ARBA00022989"/>
    </source>
</evidence>
<evidence type="ECO:0000259" key="10">
    <source>
        <dbReference type="PROSITE" id="PS50929"/>
    </source>
</evidence>
<evidence type="ECO:0000256" key="1">
    <source>
        <dbReference type="ARBA" id="ARBA00004651"/>
    </source>
</evidence>
<feature type="transmembrane region" description="Helical" evidence="8">
    <location>
        <begin position="287"/>
        <end position="305"/>
    </location>
</feature>
<dbReference type="GO" id="GO:0090374">
    <property type="term" value="P:oligopeptide export from mitochondrion"/>
    <property type="evidence" value="ECO:0007669"/>
    <property type="project" value="TreeGrafter"/>
</dbReference>
<feature type="transmembrane region" description="Helical" evidence="8">
    <location>
        <begin position="52"/>
        <end position="77"/>
    </location>
</feature>
<name>A0A8J3CPS7_9PROT</name>
<keyword evidence="12" id="KW-1185">Reference proteome</keyword>
<keyword evidence="2 8" id="KW-0812">Transmembrane</keyword>
<gene>
    <name evidence="11" type="ORF">GCM10009069_01290</name>
</gene>
<protein>
    <submittedName>
        <fullName evidence="11">ABC transporter</fullName>
    </submittedName>
</protein>
<comment type="function">
    <text evidence="7">Part of an ABC transporter complex. Transmembrane domains (TMD) form a pore in the inner membrane and the ATP-binding domain (NBD) is responsible for energy generation.</text>
</comment>
<evidence type="ECO:0000313" key="11">
    <source>
        <dbReference type="EMBL" id="GHA81948.1"/>
    </source>
</evidence>
<feature type="transmembrane region" description="Helical" evidence="8">
    <location>
        <begin position="182"/>
        <end position="200"/>
    </location>
</feature>
<reference evidence="11" key="2">
    <citation type="submission" date="2020-09" db="EMBL/GenBank/DDBJ databases">
        <authorList>
            <person name="Sun Q."/>
            <person name="Kim S."/>
        </authorList>
    </citation>
    <scope>NUCLEOTIDE SEQUENCE</scope>
    <source>
        <strain evidence="11">KCTC 32513</strain>
    </source>
</reference>
<dbReference type="Gene3D" id="3.40.50.300">
    <property type="entry name" value="P-loop containing nucleotide triphosphate hydrolases"/>
    <property type="match status" value="1"/>
</dbReference>
<evidence type="ECO:0000313" key="12">
    <source>
        <dbReference type="Proteomes" id="UP000634004"/>
    </source>
</evidence>
<dbReference type="GO" id="GO:0005886">
    <property type="term" value="C:plasma membrane"/>
    <property type="evidence" value="ECO:0007669"/>
    <property type="project" value="UniProtKB-SubCell"/>
</dbReference>
<dbReference type="PANTHER" id="PTHR43394">
    <property type="entry name" value="ATP-DEPENDENT PERMEASE MDL1, MITOCHONDRIAL"/>
    <property type="match status" value="1"/>
</dbReference>
<evidence type="ECO:0000259" key="9">
    <source>
        <dbReference type="PROSITE" id="PS50893"/>
    </source>
</evidence>
<feature type="transmembrane region" description="Helical" evidence="8">
    <location>
        <begin position="206"/>
        <end position="226"/>
    </location>
</feature>
<dbReference type="Proteomes" id="UP000634004">
    <property type="component" value="Unassembled WGS sequence"/>
</dbReference>
<evidence type="ECO:0000256" key="7">
    <source>
        <dbReference type="ARBA" id="ARBA00024725"/>
    </source>
</evidence>
<evidence type="ECO:0000256" key="2">
    <source>
        <dbReference type="ARBA" id="ARBA00022692"/>
    </source>
</evidence>
<dbReference type="GO" id="GO:0016887">
    <property type="term" value="F:ATP hydrolysis activity"/>
    <property type="evidence" value="ECO:0007669"/>
    <property type="project" value="InterPro"/>
</dbReference>
<evidence type="ECO:0000256" key="4">
    <source>
        <dbReference type="ARBA" id="ARBA00022840"/>
    </source>
</evidence>
<sequence length="619" mass="66521">MAHSPDSKDFARSTGAAFAAQIEQDKGHRDRSRSLRPLAALWPFVLRYPGRLVGFLITLIFSSIGTLSLGGILKLIVDCGFGGDKAPDYCAALPFAQNGALDSYFVLVMGFALIFSIFGALRFYFITTLGQRVVADLRRAVFDRLTSLSPQYFERVRTGEVLSRLTTDTTLVETVVTGSISFALRSVAIILGSLIMMFVVSWQLGLLVVGVGGIIFVIVVLVTPVIRRLSRDGQDRLAEASGRASEAIGSIQTVQAYTREALERGLFGAAIERTYDVQAKRITVQSWLTAILFAISMVGITGILWNGARQVMAGTMSGGDIVAFTFFAMMSVSSLSSLTETWTNLLRAAGASERLIDILDENPTITGNDTPKNVDPITFDDVTFTYPTRPDTSALSDVSFTVNAGETIALVGPSGAGKTTVFQLLLRFYDVQGGTIRLGDADTRTLDPESLRAQIAVVQQGAPLFSGTAFDNIAYGREGVSRDDVIAAAKAAFAHEFIDALPSGYDTDIGERGATLSGGQRQRIAIARAILRDAPILLLDEATSALDSESERAVQLAFETLRQGRTTLVIAHRLATVLKADRIIVLDGGRVVETGTHDELSAQGGLYARLAELQFTAGS</sequence>
<dbReference type="FunFam" id="3.40.50.300:FF:000218">
    <property type="entry name" value="Multidrug ABC transporter ATP-binding protein"/>
    <property type="match status" value="1"/>
</dbReference>
<comment type="subcellular location">
    <subcellularLocation>
        <location evidence="1">Cell membrane</location>
        <topology evidence="1">Multi-pass membrane protein</topology>
    </subcellularLocation>
</comment>
<dbReference type="GO" id="GO:0015421">
    <property type="term" value="F:ABC-type oligopeptide transporter activity"/>
    <property type="evidence" value="ECO:0007669"/>
    <property type="project" value="TreeGrafter"/>
</dbReference>
<evidence type="ECO:0000256" key="6">
    <source>
        <dbReference type="ARBA" id="ARBA00023136"/>
    </source>
</evidence>
<dbReference type="InterPro" id="IPR003593">
    <property type="entry name" value="AAA+_ATPase"/>
</dbReference>
<dbReference type="CDD" id="cd18575">
    <property type="entry name" value="ABC_6TM_bac_exporter_ABCB8_10_like"/>
    <property type="match status" value="1"/>
</dbReference>
<keyword evidence="4" id="KW-0067">ATP-binding</keyword>
<dbReference type="AlphaFoldDB" id="A0A8J3CPS7"/>
<dbReference type="PROSITE" id="PS50929">
    <property type="entry name" value="ABC_TM1F"/>
    <property type="match status" value="1"/>
</dbReference>
<dbReference type="InterPro" id="IPR003439">
    <property type="entry name" value="ABC_transporter-like_ATP-bd"/>
</dbReference>
<organism evidence="11 12">
    <name type="scientific">Algimonas arctica</name>
    <dbReference type="NCBI Taxonomy" id="1479486"/>
    <lineage>
        <taxon>Bacteria</taxon>
        <taxon>Pseudomonadati</taxon>
        <taxon>Pseudomonadota</taxon>
        <taxon>Alphaproteobacteria</taxon>
        <taxon>Maricaulales</taxon>
        <taxon>Robiginitomaculaceae</taxon>
        <taxon>Algimonas</taxon>
    </lineage>
</organism>
<feature type="transmembrane region" description="Helical" evidence="8">
    <location>
        <begin position="104"/>
        <end position="125"/>
    </location>
</feature>
<dbReference type="InterPro" id="IPR011527">
    <property type="entry name" value="ABC1_TM_dom"/>
</dbReference>
<proteinExistence type="predicted"/>
<evidence type="ECO:0000256" key="3">
    <source>
        <dbReference type="ARBA" id="ARBA00022741"/>
    </source>
</evidence>
<dbReference type="PANTHER" id="PTHR43394:SF1">
    <property type="entry name" value="ATP-BINDING CASSETTE SUB-FAMILY B MEMBER 10, MITOCHONDRIAL"/>
    <property type="match status" value="1"/>
</dbReference>
<dbReference type="Pfam" id="PF00664">
    <property type="entry name" value="ABC_membrane"/>
    <property type="match status" value="1"/>
</dbReference>
<dbReference type="Pfam" id="PF00005">
    <property type="entry name" value="ABC_tran"/>
    <property type="match status" value="1"/>
</dbReference>
<accession>A0A8J3CPS7</accession>
<dbReference type="GO" id="GO:0005524">
    <property type="term" value="F:ATP binding"/>
    <property type="evidence" value="ECO:0007669"/>
    <property type="project" value="UniProtKB-KW"/>
</dbReference>
<dbReference type="PROSITE" id="PS50893">
    <property type="entry name" value="ABC_TRANSPORTER_2"/>
    <property type="match status" value="1"/>
</dbReference>
<keyword evidence="6 8" id="KW-0472">Membrane</keyword>
<dbReference type="SUPFAM" id="SSF52540">
    <property type="entry name" value="P-loop containing nucleoside triphosphate hydrolases"/>
    <property type="match status" value="1"/>
</dbReference>
<dbReference type="InterPro" id="IPR039421">
    <property type="entry name" value="Type_1_exporter"/>
</dbReference>
<dbReference type="PROSITE" id="PS00211">
    <property type="entry name" value="ABC_TRANSPORTER_1"/>
    <property type="match status" value="1"/>
</dbReference>
<keyword evidence="3" id="KW-0547">Nucleotide-binding</keyword>
<dbReference type="RefSeq" id="WP_189494311.1">
    <property type="nucleotide sequence ID" value="NZ_BMZH01000001.1"/>
</dbReference>
<dbReference type="InterPro" id="IPR017871">
    <property type="entry name" value="ABC_transporter-like_CS"/>
</dbReference>
<dbReference type="InterPro" id="IPR027417">
    <property type="entry name" value="P-loop_NTPase"/>
</dbReference>
<dbReference type="SUPFAM" id="SSF90123">
    <property type="entry name" value="ABC transporter transmembrane region"/>
    <property type="match status" value="1"/>
</dbReference>